<dbReference type="SUPFAM" id="SSF53335">
    <property type="entry name" value="S-adenosyl-L-methionine-dependent methyltransferases"/>
    <property type="match status" value="1"/>
</dbReference>
<dbReference type="InterPro" id="IPR029063">
    <property type="entry name" value="SAM-dependent_MTases_sf"/>
</dbReference>
<organism evidence="2 3">
    <name type="scientific">Roseibacillus persicicus</name>
    <dbReference type="NCBI Taxonomy" id="454148"/>
    <lineage>
        <taxon>Bacteria</taxon>
        <taxon>Pseudomonadati</taxon>
        <taxon>Verrucomicrobiota</taxon>
        <taxon>Verrucomicrobiia</taxon>
        <taxon>Verrucomicrobiales</taxon>
        <taxon>Verrucomicrobiaceae</taxon>
        <taxon>Roseibacillus</taxon>
    </lineage>
</organism>
<dbReference type="Proteomes" id="UP000644507">
    <property type="component" value="Unassembled WGS sequence"/>
</dbReference>
<name>A0A918TMD1_9BACT</name>
<proteinExistence type="predicted"/>
<dbReference type="EMBL" id="BMXI01000008">
    <property type="protein sequence ID" value="GHC54643.1"/>
    <property type="molecule type" value="Genomic_DNA"/>
</dbReference>
<comment type="caution">
    <text evidence="2">The sequence shown here is derived from an EMBL/GenBank/DDBJ whole genome shotgun (WGS) entry which is preliminary data.</text>
</comment>
<protein>
    <recommendedName>
        <fullName evidence="4">Spermine synthase</fullName>
    </recommendedName>
</protein>
<dbReference type="PANTHER" id="PTHR43317:SF3">
    <property type="entry name" value="BLR2883 PROTEIN"/>
    <property type="match status" value="1"/>
</dbReference>
<evidence type="ECO:0008006" key="4">
    <source>
        <dbReference type="Google" id="ProtNLM"/>
    </source>
</evidence>
<dbReference type="RefSeq" id="WP_189569942.1">
    <property type="nucleotide sequence ID" value="NZ_BMXI01000008.1"/>
</dbReference>
<dbReference type="PANTHER" id="PTHR43317">
    <property type="entry name" value="THERMOSPERMINE SYNTHASE ACAULIS5"/>
    <property type="match status" value="1"/>
</dbReference>
<dbReference type="GO" id="GO:0006596">
    <property type="term" value="P:polyamine biosynthetic process"/>
    <property type="evidence" value="ECO:0007669"/>
    <property type="project" value="UniProtKB-KW"/>
</dbReference>
<reference evidence="2" key="2">
    <citation type="submission" date="2020-09" db="EMBL/GenBank/DDBJ databases">
        <authorList>
            <person name="Sun Q."/>
            <person name="Kim S."/>
        </authorList>
    </citation>
    <scope>NUCLEOTIDE SEQUENCE</scope>
    <source>
        <strain evidence="2">KCTC 12988</strain>
    </source>
</reference>
<dbReference type="Pfam" id="PF01564">
    <property type="entry name" value="Spermine_synth"/>
    <property type="match status" value="1"/>
</dbReference>
<sequence>MKPTTNVAETHAPDGAHFRLIEHDGDYYLYMNDRQVMSTKMTYSERMLADIGCDFSGPRKEARILVGGLGLGFSLRRALELTGPDSRCEVAELLPEVARWNRELLKGYNDDILNDPRTVVTIDDVFHCIRKAANGDIPPYDAILLDVDDGPSSLLQPQNSQLYQSKGLSLLKQALAPNGRIAFWAVEKDPRLFRSLKKAKFWVEEYPVAKHERAKRKEHAIYLAVRR</sequence>
<gene>
    <name evidence="2" type="ORF">GCM10007100_21380</name>
</gene>
<accession>A0A918TMD1</accession>
<evidence type="ECO:0000313" key="2">
    <source>
        <dbReference type="EMBL" id="GHC54643.1"/>
    </source>
</evidence>
<evidence type="ECO:0000256" key="1">
    <source>
        <dbReference type="ARBA" id="ARBA00023115"/>
    </source>
</evidence>
<keyword evidence="3" id="KW-1185">Reference proteome</keyword>
<keyword evidence="1" id="KW-0620">Polyamine biosynthesis</keyword>
<reference evidence="2" key="1">
    <citation type="journal article" date="2014" name="Int. J. Syst. Evol. Microbiol.">
        <title>Complete genome sequence of Corynebacterium casei LMG S-19264T (=DSM 44701T), isolated from a smear-ripened cheese.</title>
        <authorList>
            <consortium name="US DOE Joint Genome Institute (JGI-PGF)"/>
            <person name="Walter F."/>
            <person name="Albersmeier A."/>
            <person name="Kalinowski J."/>
            <person name="Ruckert C."/>
        </authorList>
    </citation>
    <scope>NUCLEOTIDE SEQUENCE</scope>
    <source>
        <strain evidence="2">KCTC 12988</strain>
    </source>
</reference>
<dbReference type="Gene3D" id="3.40.50.150">
    <property type="entry name" value="Vaccinia Virus protein VP39"/>
    <property type="match status" value="1"/>
</dbReference>
<evidence type="ECO:0000313" key="3">
    <source>
        <dbReference type="Proteomes" id="UP000644507"/>
    </source>
</evidence>
<dbReference type="AlphaFoldDB" id="A0A918TMD1"/>